<reference evidence="2" key="1">
    <citation type="submission" date="2018-05" db="EMBL/GenBank/DDBJ databases">
        <authorList>
            <person name="Lanie J.A."/>
            <person name="Ng W.-L."/>
            <person name="Kazmierczak K.M."/>
            <person name="Andrzejewski T.M."/>
            <person name="Davidsen T.M."/>
            <person name="Wayne K.J."/>
            <person name="Tettelin H."/>
            <person name="Glass J.I."/>
            <person name="Rusch D."/>
            <person name="Podicherti R."/>
            <person name="Tsui H.-C.T."/>
            <person name="Winkler M.E."/>
        </authorList>
    </citation>
    <scope>NUCLEOTIDE SEQUENCE</scope>
</reference>
<gene>
    <name evidence="2" type="ORF">METZ01_LOCUS13175</name>
</gene>
<dbReference type="Pfam" id="PF00288">
    <property type="entry name" value="GHMP_kinases_N"/>
    <property type="match status" value="1"/>
</dbReference>
<dbReference type="AlphaFoldDB" id="A0A381P0C5"/>
<dbReference type="InterPro" id="IPR012043">
    <property type="entry name" value="PoK"/>
</dbReference>
<sequence length="325" mass="33966">MTVLLGRGECGGHVTLLFTVSDAATDPIEQGSLGAGLCVADGIEVVAYGEAGEFGLKVAFDGGEGDPGLYERVLDLLVTEVPEAAGIAWEISVRLALPVSQGFGMSASGAIAAALAFQRAMGLPHEESLRRSYSLAHRAERERSTGLGDVTALAAGGVERRLVAGAPYHGALLLSGPGRAEGWSCATPIVLAWRPDAGKHTSDYIDDPDWKRSISQAGADQMQALSRGEWDISRWTELLDSSKRFAEDSGLLADSSRVGLLSSVDDAMRECGIGEETVALLCMLGESVAIVPSDPQSGVDWCGSMVEALERTGLQAMTTEVGGLS</sequence>
<dbReference type="EMBL" id="UINC01000735">
    <property type="protein sequence ID" value="SUZ60321.1"/>
    <property type="molecule type" value="Genomic_DNA"/>
</dbReference>
<evidence type="ECO:0000259" key="1">
    <source>
        <dbReference type="Pfam" id="PF00288"/>
    </source>
</evidence>
<feature type="domain" description="GHMP kinase N-terminal" evidence="1">
    <location>
        <begin position="80"/>
        <end position="157"/>
    </location>
</feature>
<evidence type="ECO:0000313" key="2">
    <source>
        <dbReference type="EMBL" id="SUZ60321.1"/>
    </source>
</evidence>
<dbReference type="InterPro" id="IPR006204">
    <property type="entry name" value="GHMP_kinase_N_dom"/>
</dbReference>
<proteinExistence type="inferred from homology"/>
<dbReference type="InterPro" id="IPR014721">
    <property type="entry name" value="Ribsml_uS5_D2-typ_fold_subgr"/>
</dbReference>
<dbReference type="HAMAP" id="MF_02223">
    <property type="entry name" value="Pantoate_kinase"/>
    <property type="match status" value="1"/>
</dbReference>
<dbReference type="Gene3D" id="3.30.230.10">
    <property type="match status" value="1"/>
</dbReference>
<dbReference type="PANTHER" id="PTHR42282:SF1">
    <property type="entry name" value="PANTOATE KINASE"/>
    <property type="match status" value="1"/>
</dbReference>
<accession>A0A381P0C5</accession>
<name>A0A381P0C5_9ZZZZ</name>
<dbReference type="InterPro" id="IPR020568">
    <property type="entry name" value="Ribosomal_Su5_D2-typ_SF"/>
</dbReference>
<protein>
    <recommendedName>
        <fullName evidence="1">GHMP kinase N-terminal domain-containing protein</fullName>
    </recommendedName>
</protein>
<dbReference type="PANTHER" id="PTHR42282">
    <property type="entry name" value="PANTOATE KINASE-RELATED"/>
    <property type="match status" value="1"/>
</dbReference>
<organism evidence="2">
    <name type="scientific">marine metagenome</name>
    <dbReference type="NCBI Taxonomy" id="408172"/>
    <lineage>
        <taxon>unclassified sequences</taxon>
        <taxon>metagenomes</taxon>
        <taxon>ecological metagenomes</taxon>
    </lineage>
</organism>
<dbReference type="SUPFAM" id="SSF54211">
    <property type="entry name" value="Ribosomal protein S5 domain 2-like"/>
    <property type="match status" value="1"/>
</dbReference>
<dbReference type="GO" id="GO:0005524">
    <property type="term" value="F:ATP binding"/>
    <property type="evidence" value="ECO:0007669"/>
    <property type="project" value="InterPro"/>
</dbReference>